<dbReference type="Gene3D" id="3.40.50.1110">
    <property type="entry name" value="SGNH hydrolase"/>
    <property type="match status" value="1"/>
</dbReference>
<proteinExistence type="predicted"/>
<feature type="signal peptide" evidence="1">
    <location>
        <begin position="1"/>
        <end position="24"/>
    </location>
</feature>
<keyword evidence="1" id="KW-0732">Signal</keyword>
<comment type="caution">
    <text evidence="3">The sequence shown here is derived from an EMBL/GenBank/DDBJ whole genome shotgun (WGS) entry which is preliminary data.</text>
</comment>
<sequence>MTRLFRWAGTLLLALCLIGSPAVAQIDPAVSNLPAASAPSGGESVRIIQNGSTKAATVIQIAATVNNALVQNGFAYLGDSRLASQYNDTSTKRNANAASFINVAQAQSGNRFRTLYNGAIAGAASGAYLTQATIGAALASQAKYVVIFGAVNDFGQGQTALGAFANIKAACEQVITVGRTCVLFTEPGSVSYNAAQIAARNDFNAMVSQYAAARGGVLLYDYAASLVDGSNASATSIAFKTGESYDGTHLSKVGAVDEGSNFAAFVSALLPARPQASIDPLTASGFGTAEQLVNPFFIATTGGTANGASVSKGTVPAGWQATRVGGASAAITSAAAPDGYGTDIVATMTFGAANDSWRLLQYVTAPANVALGDRVEARVTINVEAGSSNLRGCYLSLGAWTDGMNTSTVYFSMQPLPVGADAATNASTGAFTWDLRTEPLTIPATGSTGIVDRLDFQVICAANGAGSAVMHIRRASLRKLLPLP</sequence>
<dbReference type="RefSeq" id="WP_184041067.1">
    <property type="nucleotide sequence ID" value="NZ_BAABAR010000014.1"/>
</dbReference>
<feature type="chain" id="PRO_5046657043" description="SGNH hydrolase-type esterase domain-containing protein" evidence="1">
    <location>
        <begin position="25"/>
        <end position="484"/>
    </location>
</feature>
<evidence type="ECO:0000256" key="1">
    <source>
        <dbReference type="SAM" id="SignalP"/>
    </source>
</evidence>
<keyword evidence="4" id="KW-1185">Reference proteome</keyword>
<dbReference type="Proteomes" id="UP000560131">
    <property type="component" value="Unassembled WGS sequence"/>
</dbReference>
<gene>
    <name evidence="3" type="ORF">FHS97_003496</name>
</gene>
<dbReference type="SUPFAM" id="SSF52266">
    <property type="entry name" value="SGNH hydrolase"/>
    <property type="match status" value="1"/>
</dbReference>
<feature type="domain" description="SGNH hydrolase-type esterase" evidence="2">
    <location>
        <begin position="77"/>
        <end position="254"/>
    </location>
</feature>
<dbReference type="InterPro" id="IPR036514">
    <property type="entry name" value="SGNH_hydro_sf"/>
</dbReference>
<dbReference type="EMBL" id="JACIJN010000018">
    <property type="protein sequence ID" value="MBB5727540.1"/>
    <property type="molecule type" value="Genomic_DNA"/>
</dbReference>
<name>A0ABR6NBI1_9SPHN</name>
<reference evidence="3 4" key="1">
    <citation type="submission" date="2020-08" db="EMBL/GenBank/DDBJ databases">
        <title>Genomic Encyclopedia of Type Strains, Phase IV (KMG-IV): sequencing the most valuable type-strain genomes for metagenomic binning, comparative biology and taxonomic classification.</title>
        <authorList>
            <person name="Goeker M."/>
        </authorList>
    </citation>
    <scope>NUCLEOTIDE SEQUENCE [LARGE SCALE GENOMIC DNA]</scope>
    <source>
        <strain evidence="3 4">DSM 101535</strain>
    </source>
</reference>
<evidence type="ECO:0000259" key="2">
    <source>
        <dbReference type="Pfam" id="PF13472"/>
    </source>
</evidence>
<evidence type="ECO:0000313" key="4">
    <source>
        <dbReference type="Proteomes" id="UP000560131"/>
    </source>
</evidence>
<dbReference type="InterPro" id="IPR013830">
    <property type="entry name" value="SGNH_hydro"/>
</dbReference>
<accession>A0ABR6NBI1</accession>
<organism evidence="3 4">
    <name type="scientific">Sphingomonas endophytica</name>
    <dbReference type="NCBI Taxonomy" id="869719"/>
    <lineage>
        <taxon>Bacteria</taxon>
        <taxon>Pseudomonadati</taxon>
        <taxon>Pseudomonadota</taxon>
        <taxon>Alphaproteobacteria</taxon>
        <taxon>Sphingomonadales</taxon>
        <taxon>Sphingomonadaceae</taxon>
        <taxon>Sphingomonas</taxon>
    </lineage>
</organism>
<dbReference type="Pfam" id="PF13472">
    <property type="entry name" value="Lipase_GDSL_2"/>
    <property type="match status" value="1"/>
</dbReference>
<protein>
    <recommendedName>
        <fullName evidence="2">SGNH hydrolase-type esterase domain-containing protein</fullName>
    </recommendedName>
</protein>
<evidence type="ECO:0000313" key="3">
    <source>
        <dbReference type="EMBL" id="MBB5727540.1"/>
    </source>
</evidence>